<keyword evidence="2" id="KW-0677">Repeat</keyword>
<keyword evidence="1 3" id="KW-0853">WD repeat</keyword>
<proteinExistence type="predicted"/>
<dbReference type="SUPFAM" id="SSF50978">
    <property type="entry name" value="WD40 repeat-like"/>
    <property type="match status" value="1"/>
</dbReference>
<feature type="repeat" description="WD" evidence="3">
    <location>
        <begin position="34"/>
        <end position="65"/>
    </location>
</feature>
<sequence length="106" mass="12198">MFTSQIKLYDQRMVQRGAVQSYEGNVNSHTKIQLGVDPSENFVASGGEDSKLRLWSIKSGELLLEEKFMTSIPSVVCWQKSEDDEHSYWGKAWLGSRDGLFHMRWP</sequence>
<dbReference type="InterPro" id="IPR052254">
    <property type="entry name" value="CUL4-DDB1_E3_ligase_receptor"/>
</dbReference>
<evidence type="ECO:0000256" key="3">
    <source>
        <dbReference type="PROSITE-ProRule" id="PRU00221"/>
    </source>
</evidence>
<evidence type="ECO:0000256" key="2">
    <source>
        <dbReference type="ARBA" id="ARBA00022737"/>
    </source>
</evidence>
<dbReference type="Proteomes" id="UP000077755">
    <property type="component" value="Chromosome 1"/>
</dbReference>
<dbReference type="InterPro" id="IPR001680">
    <property type="entry name" value="WD40_rpt"/>
</dbReference>
<gene>
    <name evidence="4" type="ORF">DCAR_0100685</name>
</gene>
<dbReference type="AlphaFoldDB" id="A0AAF0W2X4"/>
<dbReference type="Gene3D" id="2.130.10.10">
    <property type="entry name" value="YVTN repeat-like/Quinoprotein amine dehydrogenase"/>
    <property type="match status" value="1"/>
</dbReference>
<dbReference type="PROSITE" id="PS50082">
    <property type="entry name" value="WD_REPEATS_2"/>
    <property type="match status" value="1"/>
</dbReference>
<dbReference type="InterPro" id="IPR015943">
    <property type="entry name" value="WD40/YVTN_repeat-like_dom_sf"/>
</dbReference>
<protein>
    <submittedName>
        <fullName evidence="4">Uncharacterized protein</fullName>
    </submittedName>
</protein>
<keyword evidence="5" id="KW-1185">Reference proteome</keyword>
<accession>A0AAF0W2X4</accession>
<dbReference type="EMBL" id="CP093343">
    <property type="protein sequence ID" value="WOG81534.1"/>
    <property type="molecule type" value="Genomic_DNA"/>
</dbReference>
<dbReference type="PANTHER" id="PTHR44472:SF1">
    <property type="entry name" value="DDB1 AND CUL4 ASSOCIATED FACTOR 4"/>
    <property type="match status" value="1"/>
</dbReference>
<evidence type="ECO:0000256" key="1">
    <source>
        <dbReference type="ARBA" id="ARBA00022574"/>
    </source>
</evidence>
<name>A0AAF0W2X4_DAUCS</name>
<evidence type="ECO:0000313" key="5">
    <source>
        <dbReference type="Proteomes" id="UP000077755"/>
    </source>
</evidence>
<reference evidence="4" key="2">
    <citation type="submission" date="2022-03" db="EMBL/GenBank/DDBJ databases">
        <title>Draft title - Genomic analysis of global carrot germplasm unveils the trajectory of domestication and the origin of high carotenoid orange carrot.</title>
        <authorList>
            <person name="Iorizzo M."/>
            <person name="Ellison S."/>
            <person name="Senalik D."/>
            <person name="Macko-Podgorni A."/>
            <person name="Grzebelus D."/>
            <person name="Bostan H."/>
            <person name="Rolling W."/>
            <person name="Curaba J."/>
            <person name="Simon P."/>
        </authorList>
    </citation>
    <scope>NUCLEOTIDE SEQUENCE</scope>
    <source>
        <tissue evidence="4">Leaf</tissue>
    </source>
</reference>
<dbReference type="PANTHER" id="PTHR44472">
    <property type="entry name" value="DDB1- AND CUL4-ASSOCIATED FACTOR 4-RELATED"/>
    <property type="match status" value="1"/>
</dbReference>
<evidence type="ECO:0000313" key="4">
    <source>
        <dbReference type="EMBL" id="WOG81534.1"/>
    </source>
</evidence>
<reference evidence="4" key="1">
    <citation type="journal article" date="2016" name="Nat. Genet.">
        <title>A high-quality carrot genome assembly provides new insights into carotenoid accumulation and asterid genome evolution.</title>
        <authorList>
            <person name="Iorizzo M."/>
            <person name="Ellison S."/>
            <person name="Senalik D."/>
            <person name="Zeng P."/>
            <person name="Satapoomin P."/>
            <person name="Huang J."/>
            <person name="Bowman M."/>
            <person name="Iovene M."/>
            <person name="Sanseverino W."/>
            <person name="Cavagnaro P."/>
            <person name="Yildiz M."/>
            <person name="Macko-Podgorni A."/>
            <person name="Moranska E."/>
            <person name="Grzebelus E."/>
            <person name="Grzebelus D."/>
            <person name="Ashrafi H."/>
            <person name="Zheng Z."/>
            <person name="Cheng S."/>
            <person name="Spooner D."/>
            <person name="Van Deynze A."/>
            <person name="Simon P."/>
        </authorList>
    </citation>
    <scope>NUCLEOTIDE SEQUENCE</scope>
    <source>
        <tissue evidence="4">Leaf</tissue>
    </source>
</reference>
<dbReference type="InterPro" id="IPR036322">
    <property type="entry name" value="WD40_repeat_dom_sf"/>
</dbReference>
<organism evidence="4 5">
    <name type="scientific">Daucus carota subsp. sativus</name>
    <name type="common">Carrot</name>
    <dbReference type="NCBI Taxonomy" id="79200"/>
    <lineage>
        <taxon>Eukaryota</taxon>
        <taxon>Viridiplantae</taxon>
        <taxon>Streptophyta</taxon>
        <taxon>Embryophyta</taxon>
        <taxon>Tracheophyta</taxon>
        <taxon>Spermatophyta</taxon>
        <taxon>Magnoliopsida</taxon>
        <taxon>eudicotyledons</taxon>
        <taxon>Gunneridae</taxon>
        <taxon>Pentapetalae</taxon>
        <taxon>asterids</taxon>
        <taxon>campanulids</taxon>
        <taxon>Apiales</taxon>
        <taxon>Apiaceae</taxon>
        <taxon>Apioideae</taxon>
        <taxon>Scandiceae</taxon>
        <taxon>Daucinae</taxon>
        <taxon>Daucus</taxon>
        <taxon>Daucus sect. Daucus</taxon>
    </lineage>
</organism>